<evidence type="ECO:0000313" key="2">
    <source>
        <dbReference type="Proteomes" id="UP000763447"/>
    </source>
</evidence>
<organism evidence="1 2">
    <name type="scientific">Secundilactobacillus angelensis</name>
    <dbReference type="NCBI Taxonomy" id="2722706"/>
    <lineage>
        <taxon>Bacteria</taxon>
        <taxon>Bacillati</taxon>
        <taxon>Bacillota</taxon>
        <taxon>Bacilli</taxon>
        <taxon>Lactobacillales</taxon>
        <taxon>Lactobacillaceae</taxon>
        <taxon>Secundilactobacillus</taxon>
    </lineage>
</organism>
<keyword evidence="2" id="KW-1185">Reference proteome</keyword>
<name>A0ABX1KWK7_9LACO</name>
<dbReference type="Proteomes" id="UP000763447">
    <property type="component" value="Unassembled WGS sequence"/>
</dbReference>
<gene>
    <name evidence="1" type="ORF">HC026_02090</name>
</gene>
<evidence type="ECO:0000313" key="1">
    <source>
        <dbReference type="EMBL" id="NLR17705.1"/>
    </source>
</evidence>
<comment type="caution">
    <text evidence="1">The sequence shown here is derived from an EMBL/GenBank/DDBJ whole genome shotgun (WGS) entry which is preliminary data.</text>
</comment>
<protein>
    <submittedName>
        <fullName evidence="1">Uncharacterized protein</fullName>
    </submittedName>
</protein>
<dbReference type="RefSeq" id="WP_168924330.1">
    <property type="nucleotide sequence ID" value="NZ_JAAXLJ010000003.1"/>
</dbReference>
<accession>A0ABX1KWK7</accession>
<proteinExistence type="predicted"/>
<dbReference type="EMBL" id="JAAXLJ010000003">
    <property type="protein sequence ID" value="NLR17705.1"/>
    <property type="molecule type" value="Genomic_DNA"/>
</dbReference>
<reference evidence="1 2" key="1">
    <citation type="submission" date="2020-04" db="EMBL/GenBank/DDBJ databases">
        <title>A novel species of genus Lactobacillus that was isolated from fermented food Zha-chili.</title>
        <authorList>
            <person name="Zhang Z."/>
        </authorList>
    </citation>
    <scope>NUCLEOTIDE SEQUENCE [LARGE SCALE GENOMIC DNA]</scope>
    <source>
        <strain evidence="2">HBUAS51383</strain>
    </source>
</reference>
<sequence>MKFYMAISASFNEPRKRKFRKNRKDLFDIVVARINEIQPSKGGENLLHLKVGYIPSHIYESIPINGVDVDRFELGNNTYSVFQSINFKVQTQEQANDIIEMLNNEYQVIK</sequence>